<feature type="compositionally biased region" description="Polar residues" evidence="1">
    <location>
        <begin position="1"/>
        <end position="41"/>
    </location>
</feature>
<accession>A0A3N2PKG5</accession>
<evidence type="ECO:0000313" key="4">
    <source>
        <dbReference type="Proteomes" id="UP000272025"/>
    </source>
</evidence>
<dbReference type="AlphaFoldDB" id="A0A3N2PKG5"/>
<evidence type="ECO:0000256" key="1">
    <source>
        <dbReference type="SAM" id="MobiDB-lite"/>
    </source>
</evidence>
<keyword evidence="2" id="KW-0472">Membrane</keyword>
<name>A0A3N2PKG5_SODAK</name>
<feature type="transmembrane region" description="Helical" evidence="2">
    <location>
        <begin position="415"/>
        <end position="437"/>
    </location>
</feature>
<keyword evidence="4" id="KW-1185">Reference proteome</keyword>
<dbReference type="OrthoDB" id="4749307at2759"/>
<dbReference type="RefSeq" id="XP_028462834.1">
    <property type="nucleotide sequence ID" value="XM_028615668.1"/>
</dbReference>
<evidence type="ECO:0000313" key="3">
    <source>
        <dbReference type="EMBL" id="ROT35028.1"/>
    </source>
</evidence>
<dbReference type="Proteomes" id="UP000272025">
    <property type="component" value="Unassembled WGS sequence"/>
</dbReference>
<gene>
    <name evidence="3" type="ORF">SODALDRAFT_76710</name>
</gene>
<evidence type="ECO:0000256" key="2">
    <source>
        <dbReference type="SAM" id="Phobius"/>
    </source>
</evidence>
<sequence>MSGPTTVQPPSSGLHLNTNLSSSGQANNNGDEQDGTEPSKQPKQHVLIRHPDEDPNVALSTLKAFKVDRLQCVWALPASQIDDSFVREQYSKLLLYAYRAIHRHFAEEVNFAITEERWASVSPWAMRHVIENDYTLEEYVESVARPHPVGQSPWDTLLASRRERRHVLVAVVLRMLHEHAFDELLFGASRDQAKILRNQDRDLVSADAFKRATMRAEYINMFLERNNYVPSQFWAAVDDLTYRIVMQLYPTYAWISTSWRRSRRRSNPQKLFQSIHNVVAHAGWLAVQIRRVPASVVVFDWAAPGERWMPTYKHCDSEIFQQSVSRVEREDEEKRRLGREPPSHVGRVLVSIAPRVERYAAAKGGRVRSVLHPVRCVCYYGIENEAMDANTGNVGLRGYSQLMKHRRERREFYRVGFKHAFGVVLVAWVVWMIMLAITNITTLTNLGRVEVEKIWWSGIWRK</sequence>
<feature type="region of interest" description="Disordered" evidence="1">
    <location>
        <begin position="1"/>
        <end position="43"/>
    </location>
</feature>
<dbReference type="STRING" id="1314773.A0A3N2PKG5"/>
<proteinExistence type="predicted"/>
<dbReference type="GeneID" id="39584145"/>
<reference evidence="3 4" key="1">
    <citation type="journal article" date="2018" name="Mol. Ecol.">
        <title>The obligate alkalophilic soda-lake fungus Sodiomyces alkalinus has shifted to a protein diet.</title>
        <authorList>
            <person name="Grum-Grzhimaylo A.A."/>
            <person name="Falkoski D.L."/>
            <person name="van den Heuvel J."/>
            <person name="Valero-Jimenez C.A."/>
            <person name="Min B."/>
            <person name="Choi I.G."/>
            <person name="Lipzen A."/>
            <person name="Daum C.G."/>
            <person name="Aanen D.K."/>
            <person name="Tsang A."/>
            <person name="Henrissat B."/>
            <person name="Bilanenko E.N."/>
            <person name="de Vries R.P."/>
            <person name="van Kan J.A.L."/>
            <person name="Grigoriev I.V."/>
            <person name="Debets A.J.M."/>
        </authorList>
    </citation>
    <scope>NUCLEOTIDE SEQUENCE [LARGE SCALE GENOMIC DNA]</scope>
    <source>
        <strain evidence="3 4">F11</strain>
    </source>
</reference>
<protein>
    <submittedName>
        <fullName evidence="3">Uncharacterized protein</fullName>
    </submittedName>
</protein>
<organism evidence="3 4">
    <name type="scientific">Sodiomyces alkalinus (strain CBS 110278 / VKM F-3762 / F11)</name>
    <name type="common">Alkaliphilic filamentous fungus</name>
    <dbReference type="NCBI Taxonomy" id="1314773"/>
    <lineage>
        <taxon>Eukaryota</taxon>
        <taxon>Fungi</taxon>
        <taxon>Dikarya</taxon>
        <taxon>Ascomycota</taxon>
        <taxon>Pezizomycotina</taxon>
        <taxon>Sordariomycetes</taxon>
        <taxon>Hypocreomycetidae</taxon>
        <taxon>Glomerellales</taxon>
        <taxon>Plectosphaerellaceae</taxon>
        <taxon>Sodiomyces</taxon>
    </lineage>
</organism>
<keyword evidence="2" id="KW-0812">Transmembrane</keyword>
<keyword evidence="2" id="KW-1133">Transmembrane helix</keyword>
<dbReference type="EMBL" id="ML119062">
    <property type="protein sequence ID" value="ROT35028.1"/>
    <property type="molecule type" value="Genomic_DNA"/>
</dbReference>